<dbReference type="EMBL" id="CP040396">
    <property type="protein sequence ID" value="QCT01948.1"/>
    <property type="molecule type" value="Genomic_DNA"/>
</dbReference>
<dbReference type="OrthoDB" id="9760689at2"/>
<dbReference type="Pfam" id="PF08241">
    <property type="entry name" value="Methyltransf_11"/>
    <property type="match status" value="1"/>
</dbReference>
<dbReference type="GO" id="GO:0008757">
    <property type="term" value="F:S-adenosylmethionine-dependent methyltransferase activity"/>
    <property type="evidence" value="ECO:0007669"/>
    <property type="project" value="InterPro"/>
</dbReference>
<organism evidence="2 3">
    <name type="scientific">Paenibacillus algicola</name>
    <dbReference type="NCBI Taxonomy" id="2565926"/>
    <lineage>
        <taxon>Bacteria</taxon>
        <taxon>Bacillati</taxon>
        <taxon>Bacillota</taxon>
        <taxon>Bacilli</taxon>
        <taxon>Bacillales</taxon>
        <taxon>Paenibacillaceae</taxon>
        <taxon>Paenibacillus</taxon>
    </lineage>
</organism>
<reference evidence="2 3" key="1">
    <citation type="submission" date="2019-05" db="EMBL/GenBank/DDBJ databases">
        <authorList>
            <person name="Chen C."/>
        </authorList>
    </citation>
    <scope>NUCLEOTIDE SEQUENCE [LARGE SCALE GENOMIC DNA]</scope>
    <source>
        <strain evidence="2 3">HB172198</strain>
    </source>
</reference>
<dbReference type="PANTHER" id="PTHR43861">
    <property type="entry name" value="TRANS-ACONITATE 2-METHYLTRANSFERASE-RELATED"/>
    <property type="match status" value="1"/>
</dbReference>
<dbReference type="InterPro" id="IPR013216">
    <property type="entry name" value="Methyltransf_11"/>
</dbReference>
<dbReference type="RefSeq" id="WP_138225045.1">
    <property type="nucleotide sequence ID" value="NZ_CP040396.1"/>
</dbReference>
<dbReference type="SUPFAM" id="SSF53335">
    <property type="entry name" value="S-adenosyl-L-methionine-dependent methyltransferases"/>
    <property type="match status" value="1"/>
</dbReference>
<dbReference type="PANTHER" id="PTHR43861:SF1">
    <property type="entry name" value="TRANS-ACONITATE 2-METHYLTRANSFERASE"/>
    <property type="match status" value="1"/>
</dbReference>
<protein>
    <submittedName>
        <fullName evidence="2">Cyclopropane-fatty-acyl-phospholipid synthase</fullName>
    </submittedName>
</protein>
<evidence type="ECO:0000313" key="3">
    <source>
        <dbReference type="Proteomes" id="UP000300879"/>
    </source>
</evidence>
<name>A0A4P8XI08_9BACL</name>
<dbReference type="AlphaFoldDB" id="A0A4P8XI08"/>
<accession>A0A4P8XI08</accession>
<feature type="domain" description="Methyltransferase type 11" evidence="1">
    <location>
        <begin position="39"/>
        <end position="128"/>
    </location>
</feature>
<dbReference type="InterPro" id="IPR029063">
    <property type="entry name" value="SAM-dependent_MTases_sf"/>
</dbReference>
<sequence length="256" mass="28651">MADSQRWSPEEYDRSMSFVSGFGKGLIDWLSPQEGESILDWGCGTGDLAYSISRSGAEVTGMDFSHDMVRAASVKYPELHFIQGNGENYTSDISYDAIFSNAALHWMKDAKSAALSIHRCLKPGGRFIAEFGGQGNIEMILKAALDTLKTDYGIEAAGRNPWYFPTLGQYTLLLEEAGFRVTQALHYERPTPLPDGEKGVQHWLSHFGQMLFSGMNPQDKKDAYHKISERVKPALWNGEWYSADYTRLRIAAIKCS</sequence>
<dbReference type="KEGG" id="palo:E6C60_1230"/>
<gene>
    <name evidence="2" type="ORF">E6C60_1230</name>
</gene>
<dbReference type="Proteomes" id="UP000300879">
    <property type="component" value="Chromosome"/>
</dbReference>
<evidence type="ECO:0000313" key="2">
    <source>
        <dbReference type="EMBL" id="QCT01948.1"/>
    </source>
</evidence>
<evidence type="ECO:0000259" key="1">
    <source>
        <dbReference type="Pfam" id="PF08241"/>
    </source>
</evidence>
<dbReference type="CDD" id="cd02440">
    <property type="entry name" value="AdoMet_MTases"/>
    <property type="match status" value="1"/>
</dbReference>
<dbReference type="Gene3D" id="3.40.50.150">
    <property type="entry name" value="Vaccinia Virus protein VP39"/>
    <property type="match status" value="1"/>
</dbReference>
<keyword evidence="3" id="KW-1185">Reference proteome</keyword>
<proteinExistence type="predicted"/>